<evidence type="ECO:0000313" key="4">
    <source>
        <dbReference type="Proteomes" id="UP001597357"/>
    </source>
</evidence>
<reference evidence="4" key="1">
    <citation type="journal article" date="2019" name="Int. J. Syst. Evol. Microbiol.">
        <title>The Global Catalogue of Microorganisms (GCM) 10K type strain sequencing project: providing services to taxonomists for standard genome sequencing and annotation.</title>
        <authorList>
            <consortium name="The Broad Institute Genomics Platform"/>
            <consortium name="The Broad Institute Genome Sequencing Center for Infectious Disease"/>
            <person name="Wu L."/>
            <person name="Ma J."/>
        </authorList>
    </citation>
    <scope>NUCLEOTIDE SEQUENCE [LARGE SCALE GENOMIC DNA]</scope>
    <source>
        <strain evidence="4">KCTC 42255</strain>
    </source>
</reference>
<feature type="signal peptide" evidence="1">
    <location>
        <begin position="1"/>
        <end position="19"/>
    </location>
</feature>
<evidence type="ECO:0000259" key="2">
    <source>
        <dbReference type="PROSITE" id="PS51841"/>
    </source>
</evidence>
<proteinExistence type="predicted"/>
<protein>
    <submittedName>
        <fullName evidence="3">Lamin tail domain-containing protein</fullName>
    </submittedName>
</protein>
<comment type="caution">
    <text evidence="3">The sequence shown here is derived from an EMBL/GenBank/DDBJ whole genome shotgun (WGS) entry which is preliminary data.</text>
</comment>
<accession>A0ABW5SCF4</accession>
<keyword evidence="4" id="KW-1185">Reference proteome</keyword>
<feature type="domain" description="LTD" evidence="2">
    <location>
        <begin position="206"/>
        <end position="321"/>
    </location>
</feature>
<evidence type="ECO:0000256" key="1">
    <source>
        <dbReference type="SAM" id="SignalP"/>
    </source>
</evidence>
<dbReference type="PROSITE" id="PS51841">
    <property type="entry name" value="LTD"/>
    <property type="match status" value="1"/>
</dbReference>
<organism evidence="3 4">
    <name type="scientific">Mesonia sediminis</name>
    <dbReference type="NCBI Taxonomy" id="1703946"/>
    <lineage>
        <taxon>Bacteria</taxon>
        <taxon>Pseudomonadati</taxon>
        <taxon>Bacteroidota</taxon>
        <taxon>Flavobacteriia</taxon>
        <taxon>Flavobacteriales</taxon>
        <taxon>Flavobacteriaceae</taxon>
        <taxon>Mesonia</taxon>
    </lineage>
</organism>
<dbReference type="InterPro" id="IPR056284">
    <property type="entry name" value="AIR9-like_A9"/>
</dbReference>
<dbReference type="InterPro" id="IPR001322">
    <property type="entry name" value="Lamin_tail_dom"/>
</dbReference>
<keyword evidence="1" id="KW-0732">Signal</keyword>
<dbReference type="Proteomes" id="UP001597357">
    <property type="component" value="Unassembled WGS sequence"/>
</dbReference>
<gene>
    <name evidence="3" type="ORF">ACFSQ0_04015</name>
</gene>
<sequence>MKKILPFILCNLLALASFAQIGINTDSPSPAAALEIKSSYNNKNYGGLLIPTVDKSGRDDISNKIGPTDDGMIIYYVDNNTNERCLQIYDGFNGSWANVYCMPTNYAPTASNVFISGIIEDTQKLTANYTYSDIENDAEGTTTFEWFIADDAQGTNTTSLGVNANDYTLQTADVGKFIFVRVTPVASTGELIGSPVDSPLRGPIKNQGGVASDLFISEYVEGSSNNKIIEIANFTGQDVDLSDYHLRIFRDNGTLDSKISLTSNTIIDGDVFVIANLNNTLATGEVDDQRGNLDFNGDDSVLLYYSSGGTDTLIDIIGPDSLINDPNPNPNFAQNVTLRRKPGFGPSTTYDSNDFDSYSIDDASGIGSHTY</sequence>
<dbReference type="RefSeq" id="WP_379044467.1">
    <property type="nucleotide sequence ID" value="NZ_JBHULZ010000023.1"/>
</dbReference>
<dbReference type="Pfam" id="PF23197">
    <property type="entry name" value="IG_AIR9"/>
    <property type="match status" value="1"/>
</dbReference>
<dbReference type="EMBL" id="JBHULZ010000023">
    <property type="protein sequence ID" value="MFD2697148.1"/>
    <property type="molecule type" value="Genomic_DNA"/>
</dbReference>
<dbReference type="Pfam" id="PF00932">
    <property type="entry name" value="LTD"/>
    <property type="match status" value="1"/>
</dbReference>
<evidence type="ECO:0000313" key="3">
    <source>
        <dbReference type="EMBL" id="MFD2697148.1"/>
    </source>
</evidence>
<feature type="chain" id="PRO_5046833998" evidence="1">
    <location>
        <begin position="20"/>
        <end position="371"/>
    </location>
</feature>
<name>A0ABW5SCF4_9FLAO</name>
<dbReference type="Gene3D" id="2.60.40.2700">
    <property type="match status" value="1"/>
</dbReference>